<dbReference type="STRING" id="317619.GCA_000332315_04101"/>
<dbReference type="AlphaFoldDB" id="A0A0M2PYI8"/>
<dbReference type="eggNOG" id="COG1125">
    <property type="taxonomic scope" value="Bacteria"/>
</dbReference>
<sequence length="321" mass="35208">MCPAMIEFDRVSLQFPTASHPAVHQVSAHIKAGEVVVILGPSGCGKTTLLKLVNRLYEPTQGQIRLEGVPIGQINASPLRQKMGYVMQQSGLFPHMTVFDNIAVVPKLLGWPKAQIRRRIEELLTLVELPPSHYRHRYPAQLSGGQQQRVGLARALAGDPPILLMDEPFGAIDALTRASLQTEVLRLQAQLQKTILFVSHDVEEALRLGDRIMVMNQGEVVQCDTPLALLTHPATDFVHRLLGADDRVRQLSLLSVARVMTPWNPGVVDGHNIPSLGPDQSLRDALSLLLKTGTNALQVTQDGQAVGLITLNQIRAYAQQV</sequence>
<reference evidence="9" key="1">
    <citation type="submission" date="2012-04" db="EMBL/GenBank/DDBJ databases">
        <authorList>
            <person name="Borisov I.G."/>
            <person name="Ivanikova N.V."/>
            <person name="Pinevich A.V."/>
        </authorList>
    </citation>
    <scope>NUCLEOTIDE SEQUENCE</scope>
    <source>
        <strain evidence="9">CALU 1027</strain>
    </source>
</reference>
<keyword evidence="10" id="KW-1185">Reference proteome</keyword>
<dbReference type="GO" id="GO:0005524">
    <property type="term" value="F:ATP binding"/>
    <property type="evidence" value="ECO:0007669"/>
    <property type="project" value="UniProtKB-KW"/>
</dbReference>
<dbReference type="InterPro" id="IPR046342">
    <property type="entry name" value="CBS_dom_sf"/>
</dbReference>
<evidence type="ECO:0000259" key="7">
    <source>
        <dbReference type="PROSITE" id="PS50893"/>
    </source>
</evidence>
<protein>
    <recommendedName>
        <fullName evidence="5">ABC-type quaternary amine transporter</fullName>
        <ecNumber evidence="5">7.6.2.9</ecNumber>
    </recommendedName>
</protein>
<dbReference type="PROSITE" id="PS00211">
    <property type="entry name" value="ABC_TRANSPORTER_1"/>
    <property type="match status" value="1"/>
</dbReference>
<feature type="domain" description="ABC transporter" evidence="7">
    <location>
        <begin position="6"/>
        <end position="242"/>
    </location>
</feature>
<evidence type="ECO:0000259" key="8">
    <source>
        <dbReference type="PROSITE" id="PS51371"/>
    </source>
</evidence>
<dbReference type="Pfam" id="PF00005">
    <property type="entry name" value="ABC_tran"/>
    <property type="match status" value="1"/>
</dbReference>
<evidence type="ECO:0000256" key="6">
    <source>
        <dbReference type="PROSITE-ProRule" id="PRU00703"/>
    </source>
</evidence>
<evidence type="ECO:0000313" key="9">
    <source>
        <dbReference type="EMBL" id="KKJ01501.1"/>
    </source>
</evidence>
<comment type="similarity">
    <text evidence="1">Belongs to the ABC transporter superfamily.</text>
</comment>
<evidence type="ECO:0000256" key="4">
    <source>
        <dbReference type="ARBA" id="ARBA00022840"/>
    </source>
</evidence>
<dbReference type="PANTHER" id="PTHR43117:SF4">
    <property type="entry name" value="OSMOPROTECTANT IMPORT ATP-BINDING PROTEIN OSMV"/>
    <property type="match status" value="1"/>
</dbReference>
<dbReference type="Gene3D" id="3.40.50.300">
    <property type="entry name" value="P-loop containing nucleotide triphosphate hydrolases"/>
    <property type="match status" value="1"/>
</dbReference>
<dbReference type="SUPFAM" id="SSF52540">
    <property type="entry name" value="P-loop containing nucleoside triphosphate hydrolases"/>
    <property type="match status" value="1"/>
</dbReference>
<dbReference type="SMART" id="SM00382">
    <property type="entry name" value="AAA"/>
    <property type="match status" value="1"/>
</dbReference>
<dbReference type="PROSITE" id="PS50893">
    <property type="entry name" value="ABC_TRANSPORTER_2"/>
    <property type="match status" value="1"/>
</dbReference>
<dbReference type="GO" id="GO:0015418">
    <property type="term" value="F:ABC-type quaternary ammonium compound transporting activity"/>
    <property type="evidence" value="ECO:0007669"/>
    <property type="project" value="UniProtKB-EC"/>
</dbReference>
<keyword evidence="2" id="KW-0813">Transport</keyword>
<keyword evidence="6" id="KW-0129">CBS domain</keyword>
<evidence type="ECO:0000256" key="1">
    <source>
        <dbReference type="ARBA" id="ARBA00005417"/>
    </source>
</evidence>
<dbReference type="SUPFAM" id="SSF54631">
    <property type="entry name" value="CBS-domain pair"/>
    <property type="match status" value="1"/>
</dbReference>
<gene>
    <name evidence="9" type="ORF">PROH_04095</name>
</gene>
<dbReference type="InterPro" id="IPR000644">
    <property type="entry name" value="CBS_dom"/>
</dbReference>
<organism evidence="9 10">
    <name type="scientific">Prochlorothrix hollandica PCC 9006 = CALU 1027</name>
    <dbReference type="NCBI Taxonomy" id="317619"/>
    <lineage>
        <taxon>Bacteria</taxon>
        <taxon>Bacillati</taxon>
        <taxon>Cyanobacteriota</taxon>
        <taxon>Cyanophyceae</taxon>
        <taxon>Prochlorotrichales</taxon>
        <taxon>Prochlorotrichaceae</taxon>
        <taxon>Prochlorothrix</taxon>
    </lineage>
</organism>
<dbReference type="EC" id="7.6.2.9" evidence="5"/>
<dbReference type="PANTHER" id="PTHR43117">
    <property type="entry name" value="OSMOPROTECTANT IMPORT ATP-BINDING PROTEIN OSMV"/>
    <property type="match status" value="1"/>
</dbReference>
<comment type="caution">
    <text evidence="9">The sequence shown here is derived from an EMBL/GenBank/DDBJ whole genome shotgun (WGS) entry which is preliminary data.</text>
</comment>
<keyword evidence="4 9" id="KW-0067">ATP-binding</keyword>
<dbReference type="InterPro" id="IPR017871">
    <property type="entry name" value="ABC_transporter-like_CS"/>
</dbReference>
<accession>A0A0M2PYI8</accession>
<dbReference type="RefSeq" id="WP_044077366.1">
    <property type="nucleotide sequence ID" value="NZ_KB235941.1"/>
</dbReference>
<dbReference type="GO" id="GO:0016887">
    <property type="term" value="F:ATP hydrolysis activity"/>
    <property type="evidence" value="ECO:0007669"/>
    <property type="project" value="InterPro"/>
</dbReference>
<evidence type="ECO:0000256" key="3">
    <source>
        <dbReference type="ARBA" id="ARBA00022741"/>
    </source>
</evidence>
<dbReference type="InterPro" id="IPR027417">
    <property type="entry name" value="P-loop_NTPase"/>
</dbReference>
<evidence type="ECO:0000313" key="10">
    <source>
        <dbReference type="Proteomes" id="UP000034681"/>
    </source>
</evidence>
<dbReference type="FunFam" id="3.40.50.300:FF:000425">
    <property type="entry name" value="Probable ABC transporter, ATP-binding subunit"/>
    <property type="match status" value="1"/>
</dbReference>
<evidence type="ECO:0000256" key="5">
    <source>
        <dbReference type="ARBA" id="ARBA00066388"/>
    </source>
</evidence>
<keyword evidence="3" id="KW-0547">Nucleotide-binding</keyword>
<dbReference type="InterPro" id="IPR003593">
    <property type="entry name" value="AAA+_ATPase"/>
</dbReference>
<dbReference type="Proteomes" id="UP000034681">
    <property type="component" value="Unassembled WGS sequence"/>
</dbReference>
<dbReference type="PROSITE" id="PS51371">
    <property type="entry name" value="CBS"/>
    <property type="match status" value="1"/>
</dbReference>
<dbReference type="EMBL" id="AJTX02000002">
    <property type="protein sequence ID" value="KKJ01501.1"/>
    <property type="molecule type" value="Genomic_DNA"/>
</dbReference>
<evidence type="ECO:0000256" key="2">
    <source>
        <dbReference type="ARBA" id="ARBA00022448"/>
    </source>
</evidence>
<proteinExistence type="inferred from homology"/>
<feature type="domain" description="CBS" evidence="8">
    <location>
        <begin position="260"/>
        <end position="321"/>
    </location>
</feature>
<dbReference type="InterPro" id="IPR003439">
    <property type="entry name" value="ABC_transporter-like_ATP-bd"/>
</dbReference>
<dbReference type="Pfam" id="PF00571">
    <property type="entry name" value="CBS"/>
    <property type="match status" value="1"/>
</dbReference>
<name>A0A0M2PYI8_PROHO</name>